<feature type="domain" description="EAL" evidence="1">
    <location>
        <begin position="1"/>
        <end position="71"/>
    </location>
</feature>
<evidence type="ECO:0000313" key="3">
    <source>
        <dbReference type="Proteomes" id="UP001597106"/>
    </source>
</evidence>
<dbReference type="InterPro" id="IPR001633">
    <property type="entry name" value="EAL_dom"/>
</dbReference>
<organism evidence="2 3">
    <name type="scientific">Methylophilus glucosoxydans</name>
    <dbReference type="NCBI Taxonomy" id="752553"/>
    <lineage>
        <taxon>Bacteria</taxon>
        <taxon>Pseudomonadati</taxon>
        <taxon>Pseudomonadota</taxon>
        <taxon>Betaproteobacteria</taxon>
        <taxon>Nitrosomonadales</taxon>
        <taxon>Methylophilaceae</taxon>
        <taxon>Methylophilus</taxon>
    </lineage>
</organism>
<dbReference type="RefSeq" id="WP_379074837.1">
    <property type="nucleotide sequence ID" value="NZ_JBHTJW010000002.1"/>
</dbReference>
<evidence type="ECO:0000313" key="2">
    <source>
        <dbReference type="EMBL" id="MFD0929345.1"/>
    </source>
</evidence>
<comment type="caution">
    <text evidence="2">The sequence shown here is derived from an EMBL/GenBank/DDBJ whole genome shotgun (WGS) entry which is preliminary data.</text>
</comment>
<protein>
    <recommendedName>
        <fullName evidence="1">EAL domain-containing protein</fullName>
    </recommendedName>
</protein>
<dbReference type="Proteomes" id="UP001597106">
    <property type="component" value="Unassembled WGS sequence"/>
</dbReference>
<dbReference type="SUPFAM" id="SSF141868">
    <property type="entry name" value="EAL domain-like"/>
    <property type="match status" value="1"/>
</dbReference>
<dbReference type="InterPro" id="IPR035919">
    <property type="entry name" value="EAL_sf"/>
</dbReference>
<proteinExistence type="predicted"/>
<dbReference type="Gene3D" id="3.20.20.450">
    <property type="entry name" value="EAL domain"/>
    <property type="match status" value="1"/>
</dbReference>
<sequence length="76" mass="8314">MSEPLTTRDSDSVDGEIRTGSCSVVVTIAEGIESDIAAIGLRELGCKIGQGHYFADPMDEVETLRWLEEWNKNLAS</sequence>
<dbReference type="PROSITE" id="PS50883">
    <property type="entry name" value="EAL"/>
    <property type="match status" value="1"/>
</dbReference>
<keyword evidence="3" id="KW-1185">Reference proteome</keyword>
<reference evidence="3" key="1">
    <citation type="journal article" date="2019" name="Int. J. Syst. Evol. Microbiol.">
        <title>The Global Catalogue of Microorganisms (GCM) 10K type strain sequencing project: providing services to taxonomists for standard genome sequencing and annotation.</title>
        <authorList>
            <consortium name="The Broad Institute Genomics Platform"/>
            <consortium name="The Broad Institute Genome Sequencing Center for Infectious Disease"/>
            <person name="Wu L."/>
            <person name="Ma J."/>
        </authorList>
    </citation>
    <scope>NUCLEOTIDE SEQUENCE [LARGE SCALE GENOMIC DNA]</scope>
    <source>
        <strain evidence="3">CCUG 59685</strain>
    </source>
</reference>
<dbReference type="EMBL" id="JBHTJW010000002">
    <property type="protein sequence ID" value="MFD0929345.1"/>
    <property type="molecule type" value="Genomic_DNA"/>
</dbReference>
<evidence type="ECO:0000259" key="1">
    <source>
        <dbReference type="PROSITE" id="PS50883"/>
    </source>
</evidence>
<name>A0ABW3GJT6_9PROT</name>
<accession>A0ABW3GJT6</accession>
<gene>
    <name evidence="2" type="ORF">ACFQ1T_06085</name>
</gene>